<dbReference type="GO" id="GO:0005524">
    <property type="term" value="F:ATP binding"/>
    <property type="evidence" value="ECO:0007669"/>
    <property type="project" value="UniProtKB-KW"/>
</dbReference>
<evidence type="ECO:0000256" key="6">
    <source>
        <dbReference type="ARBA" id="ARBA00022777"/>
    </source>
</evidence>
<proteinExistence type="predicted"/>
<dbReference type="EC" id="2.7.13.3" evidence="2"/>
<feature type="domain" description="Histidine kinase" evidence="9">
    <location>
        <begin position="88"/>
        <end position="287"/>
    </location>
</feature>
<evidence type="ECO:0000256" key="5">
    <source>
        <dbReference type="ARBA" id="ARBA00022741"/>
    </source>
</evidence>
<sequence>MLGTTMNPGPFDNDVSTDEVGLTEFQFYTTEHTVTEDVLNARRSRHGFERNSILLELEKYRKENEHLRFFVQKTAQDAINAMENDRKTVAREIHDSIGGNLTAIKLFMEFRMDSSNVSSCESGKSIEQIISYLTDTIKETRTICHQLNPRELEGFELTDAISKLINRVNQFFPGIQVDFEFKLSDEVISEKIKTVVYRVVQEALNNIGKHSGADAVKIRLIAVHNLIWLKVEDNGCGFDIHGLETGSYDQGFGLRGMKDRIGLCEGTFQVQSSPGKGTRLSATIPNR</sequence>
<dbReference type="SUPFAM" id="SSF55874">
    <property type="entry name" value="ATPase domain of HSP90 chaperone/DNA topoisomerase II/histidine kinase"/>
    <property type="match status" value="1"/>
</dbReference>
<dbReference type="GO" id="GO:0046983">
    <property type="term" value="F:protein dimerization activity"/>
    <property type="evidence" value="ECO:0007669"/>
    <property type="project" value="InterPro"/>
</dbReference>
<dbReference type="InterPro" id="IPR036890">
    <property type="entry name" value="HATPase_C_sf"/>
</dbReference>
<dbReference type="GO" id="GO:0016020">
    <property type="term" value="C:membrane"/>
    <property type="evidence" value="ECO:0007669"/>
    <property type="project" value="InterPro"/>
</dbReference>
<evidence type="ECO:0000256" key="3">
    <source>
        <dbReference type="ARBA" id="ARBA00022553"/>
    </source>
</evidence>
<evidence type="ECO:0000259" key="9">
    <source>
        <dbReference type="PROSITE" id="PS50109"/>
    </source>
</evidence>
<keyword evidence="7" id="KW-0067">ATP-binding</keyword>
<evidence type="ECO:0000256" key="7">
    <source>
        <dbReference type="ARBA" id="ARBA00022840"/>
    </source>
</evidence>
<dbReference type="InterPro" id="IPR003594">
    <property type="entry name" value="HATPase_dom"/>
</dbReference>
<dbReference type="InterPro" id="IPR011712">
    <property type="entry name" value="Sig_transdc_His_kin_sub3_dim/P"/>
</dbReference>
<dbReference type="Pfam" id="PF02518">
    <property type="entry name" value="HATPase_c"/>
    <property type="match status" value="1"/>
</dbReference>
<evidence type="ECO:0000313" key="10">
    <source>
        <dbReference type="EMBL" id="EMS80345.1"/>
    </source>
</evidence>
<keyword evidence="6 10" id="KW-0418">Kinase</keyword>
<reference evidence="10 11" key="1">
    <citation type="journal article" date="2013" name="Genome Announc.">
        <title>Draft Genome Sequence of Desulfotignum phosphitoxidans DSM 13687 Strain FiPS-3.</title>
        <authorList>
            <person name="Poehlein A."/>
            <person name="Daniel R."/>
            <person name="Simeonova D.D."/>
        </authorList>
    </citation>
    <scope>NUCLEOTIDE SEQUENCE [LARGE SCALE GENOMIC DNA]</scope>
    <source>
        <strain evidence="10 11">DSM 13687</strain>
    </source>
</reference>
<dbReference type="GO" id="GO:0000155">
    <property type="term" value="F:phosphorelay sensor kinase activity"/>
    <property type="evidence" value="ECO:0007669"/>
    <property type="project" value="InterPro"/>
</dbReference>
<keyword evidence="4 10" id="KW-0808">Transferase</keyword>
<evidence type="ECO:0000313" key="11">
    <source>
        <dbReference type="Proteomes" id="UP000014216"/>
    </source>
</evidence>
<organism evidence="10 11">
    <name type="scientific">Desulfotignum phosphitoxidans DSM 13687</name>
    <dbReference type="NCBI Taxonomy" id="1286635"/>
    <lineage>
        <taxon>Bacteria</taxon>
        <taxon>Pseudomonadati</taxon>
        <taxon>Thermodesulfobacteriota</taxon>
        <taxon>Desulfobacteria</taxon>
        <taxon>Desulfobacterales</taxon>
        <taxon>Desulfobacteraceae</taxon>
        <taxon>Desulfotignum</taxon>
    </lineage>
</organism>
<dbReference type="RefSeq" id="WP_006964579.1">
    <property type="nucleotide sequence ID" value="NZ_APJX01000002.1"/>
</dbReference>
<evidence type="ECO:0000256" key="1">
    <source>
        <dbReference type="ARBA" id="ARBA00000085"/>
    </source>
</evidence>
<protein>
    <recommendedName>
        <fullName evidence="2">histidine kinase</fullName>
        <ecNumber evidence="2">2.7.13.3</ecNumber>
    </recommendedName>
</protein>
<dbReference type="EMBL" id="APJX01000002">
    <property type="protein sequence ID" value="EMS80345.1"/>
    <property type="molecule type" value="Genomic_DNA"/>
</dbReference>
<dbReference type="OrthoDB" id="6231at2"/>
<dbReference type="InterPro" id="IPR050482">
    <property type="entry name" value="Sensor_HK_TwoCompSys"/>
</dbReference>
<dbReference type="Gene3D" id="3.30.565.10">
    <property type="entry name" value="Histidine kinase-like ATPase, C-terminal domain"/>
    <property type="match status" value="1"/>
</dbReference>
<accession>S0G0B8</accession>
<name>S0G0B8_9BACT</name>
<keyword evidence="5" id="KW-0547">Nucleotide-binding</keyword>
<dbReference type="PANTHER" id="PTHR24421">
    <property type="entry name" value="NITRATE/NITRITE SENSOR PROTEIN NARX-RELATED"/>
    <property type="match status" value="1"/>
</dbReference>
<evidence type="ECO:0000256" key="2">
    <source>
        <dbReference type="ARBA" id="ARBA00012438"/>
    </source>
</evidence>
<dbReference type="Proteomes" id="UP000014216">
    <property type="component" value="Unassembled WGS sequence"/>
</dbReference>
<dbReference type="AlphaFoldDB" id="S0G0B8"/>
<keyword evidence="11" id="KW-1185">Reference proteome</keyword>
<keyword evidence="8" id="KW-0902">Two-component regulatory system</keyword>
<keyword evidence="3" id="KW-0597">Phosphoprotein</keyword>
<dbReference type="PROSITE" id="PS50109">
    <property type="entry name" value="HIS_KIN"/>
    <property type="match status" value="1"/>
</dbReference>
<dbReference type="PANTHER" id="PTHR24421:SF10">
    <property type="entry name" value="NITRATE_NITRITE SENSOR PROTEIN NARQ"/>
    <property type="match status" value="1"/>
</dbReference>
<dbReference type="Gene3D" id="1.20.5.1930">
    <property type="match status" value="1"/>
</dbReference>
<dbReference type="CDD" id="cd16917">
    <property type="entry name" value="HATPase_UhpB-NarQ-NarX-like"/>
    <property type="match status" value="1"/>
</dbReference>
<evidence type="ECO:0000256" key="8">
    <source>
        <dbReference type="ARBA" id="ARBA00023012"/>
    </source>
</evidence>
<comment type="catalytic activity">
    <reaction evidence="1">
        <text>ATP + protein L-histidine = ADP + protein N-phospho-L-histidine.</text>
        <dbReference type="EC" id="2.7.13.3"/>
    </reaction>
</comment>
<dbReference type="InterPro" id="IPR005467">
    <property type="entry name" value="His_kinase_dom"/>
</dbReference>
<gene>
    <name evidence="10" type="primary">nreB</name>
    <name evidence="10" type="ORF">Dpo_2c00330</name>
</gene>
<comment type="caution">
    <text evidence="10">The sequence shown here is derived from an EMBL/GenBank/DDBJ whole genome shotgun (WGS) entry which is preliminary data.</text>
</comment>
<evidence type="ECO:0000256" key="4">
    <source>
        <dbReference type="ARBA" id="ARBA00022679"/>
    </source>
</evidence>
<dbReference type="Pfam" id="PF07730">
    <property type="entry name" value="HisKA_3"/>
    <property type="match status" value="1"/>
</dbReference>